<reference evidence="1" key="2">
    <citation type="submission" date="2020-10" db="EMBL/GenBank/DDBJ databases">
        <authorList>
            <person name="Scholz U."/>
            <person name="Mascher M."/>
            <person name="Fiebig A."/>
        </authorList>
    </citation>
    <scope>NUCLEOTIDE SEQUENCE [LARGE SCALE GENOMIC DNA]</scope>
    <source>
        <strain evidence="1">cv. Morex</strain>
    </source>
</reference>
<dbReference type="Gramene" id="HORVU.MOREX.r2.6HG0468560.1">
    <property type="protein sequence ID" value="HORVU.MOREX.r2.6HG0468560.1"/>
    <property type="gene ID" value="HORVU.MOREX.r2.6HG0468560"/>
</dbReference>
<accession>A0A8I7BBC8</accession>
<organism evidence="1 2">
    <name type="scientific">Hordeum vulgare subsp. vulgare</name>
    <name type="common">Domesticated barley</name>
    <dbReference type="NCBI Taxonomy" id="112509"/>
    <lineage>
        <taxon>Eukaryota</taxon>
        <taxon>Viridiplantae</taxon>
        <taxon>Streptophyta</taxon>
        <taxon>Embryophyta</taxon>
        <taxon>Tracheophyta</taxon>
        <taxon>Spermatophyta</taxon>
        <taxon>Magnoliopsida</taxon>
        <taxon>Liliopsida</taxon>
        <taxon>Poales</taxon>
        <taxon>Poaceae</taxon>
        <taxon>BOP clade</taxon>
        <taxon>Pooideae</taxon>
        <taxon>Triticodae</taxon>
        <taxon>Triticeae</taxon>
        <taxon>Hordeinae</taxon>
        <taxon>Hordeum</taxon>
    </lineage>
</organism>
<sequence length="185" mass="20230">MDASLAFKDNLMSTFANVLPVQIINGIFESTHSLNTKQCSLQNVQEETTLSVLKFLSEYKRSSLFSVAGEENFQKTGSTFKESTSILIEKGKTHCERSSAAAVGMHTKIDEKLKKGSIVIKDILPESNNDFAPSATTSKRQPAQASNKFTSLELIIGSRLSTVEKNLHDATGYHAATPECVITKL</sequence>
<reference evidence="2" key="1">
    <citation type="journal article" date="2012" name="Nature">
        <title>A physical, genetic and functional sequence assembly of the barley genome.</title>
        <authorList>
            <consortium name="The International Barley Genome Sequencing Consortium"/>
            <person name="Mayer K.F."/>
            <person name="Waugh R."/>
            <person name="Brown J.W."/>
            <person name="Schulman A."/>
            <person name="Langridge P."/>
            <person name="Platzer M."/>
            <person name="Fincher G.B."/>
            <person name="Muehlbauer G.J."/>
            <person name="Sato K."/>
            <person name="Close T.J."/>
            <person name="Wise R.P."/>
            <person name="Stein N."/>
        </authorList>
    </citation>
    <scope>NUCLEOTIDE SEQUENCE [LARGE SCALE GENOMIC DNA]</scope>
    <source>
        <strain evidence="2">cv. Morex</strain>
    </source>
</reference>
<keyword evidence="2" id="KW-1185">Reference proteome</keyword>
<protein>
    <submittedName>
        <fullName evidence="1">Uncharacterized protein</fullName>
    </submittedName>
</protein>
<dbReference type="Proteomes" id="UP000011116">
    <property type="component" value="Chromosome 6H"/>
</dbReference>
<proteinExistence type="predicted"/>
<evidence type="ECO:0000313" key="1">
    <source>
        <dbReference type="EnsemblPlants" id="HORVU.MOREX.r3.6HG0565260.1"/>
    </source>
</evidence>
<dbReference type="AlphaFoldDB" id="A0A8I7BBC8"/>
<dbReference type="EnsemblPlants" id="HORVU.MOREX.r3.6HG0565260.1">
    <property type="protein sequence ID" value="HORVU.MOREX.r3.6HG0565260.1"/>
    <property type="gene ID" value="HORVU.MOREX.r3.6HG0565260"/>
</dbReference>
<dbReference type="Gramene" id="HORVU.MOREX.r3.6HG0565260.1">
    <property type="protein sequence ID" value="HORVU.MOREX.r3.6HG0565260.1"/>
    <property type="gene ID" value="HORVU.MOREX.r3.6HG0565260"/>
</dbReference>
<reference evidence="1" key="3">
    <citation type="submission" date="2022-01" db="UniProtKB">
        <authorList>
            <consortium name="EnsemblPlants"/>
        </authorList>
    </citation>
    <scope>IDENTIFICATION</scope>
    <source>
        <strain evidence="1">subsp. vulgare</strain>
    </source>
</reference>
<evidence type="ECO:0000313" key="2">
    <source>
        <dbReference type="Proteomes" id="UP000011116"/>
    </source>
</evidence>
<name>A0A8I7BBC8_HORVV</name>